<keyword evidence="3" id="KW-0324">Glycolysis</keyword>
<dbReference type="Gene3D" id="3.20.20.70">
    <property type="entry name" value="Aldolase class I"/>
    <property type="match status" value="1"/>
</dbReference>
<comment type="similarity">
    <text evidence="1 3">Belongs to the triosephosphate isomerase family.</text>
</comment>
<comment type="subcellular location">
    <subcellularLocation>
        <location evidence="3">Cytoplasm</location>
    </subcellularLocation>
</comment>
<dbReference type="InterPro" id="IPR020861">
    <property type="entry name" value="Triosephosphate_isomerase_AS"/>
</dbReference>
<dbReference type="AlphaFoldDB" id="A0A2X3DN50"/>
<dbReference type="Pfam" id="PF00121">
    <property type="entry name" value="TIM"/>
    <property type="match status" value="1"/>
</dbReference>
<dbReference type="GO" id="GO:0006094">
    <property type="term" value="P:gluconeogenesis"/>
    <property type="evidence" value="ECO:0007669"/>
    <property type="project" value="UniProtKB-UniPathway"/>
</dbReference>
<evidence type="ECO:0000313" key="4">
    <source>
        <dbReference type="EMBL" id="SQB99620.1"/>
    </source>
</evidence>
<dbReference type="EMBL" id="UAWL01000006">
    <property type="protein sequence ID" value="SQB99620.1"/>
    <property type="molecule type" value="Genomic_DNA"/>
</dbReference>
<dbReference type="PROSITE" id="PS00171">
    <property type="entry name" value="TIM_1"/>
    <property type="match status" value="1"/>
</dbReference>
<dbReference type="RefSeq" id="WP_023949228.1">
    <property type="nucleotide sequence ID" value="NZ_JAERIV010000014.1"/>
</dbReference>
<sequence>MIFAANFKCNLPQKAVADYFSKWNTFRFCQSFLSQNQILFFPSFLGLQTAKELSSFEQIGAQNAYPVKNGAFTGEIGLEALESMGIDMVLIGHSERRVLLKESQEICAMKFDFFAKHHFKIVYCVGESLEVREQGREATQEFLLSQFRGIDTQYQNLIIAYEPIWAIGTGVSAKAKDIECVHSFLSTLSPQPILYGGSVNKDNAKEILAIDHVSGLLVGSASLDPQHFYTITQSIP</sequence>
<keyword evidence="2 3" id="KW-0413">Isomerase</keyword>
<keyword evidence="3" id="KW-0963">Cytoplasm</keyword>
<dbReference type="CDD" id="cd00311">
    <property type="entry name" value="TIM"/>
    <property type="match status" value="1"/>
</dbReference>
<evidence type="ECO:0000256" key="2">
    <source>
        <dbReference type="ARBA" id="ARBA00023235"/>
    </source>
</evidence>
<dbReference type="GO" id="GO:0005829">
    <property type="term" value="C:cytosol"/>
    <property type="evidence" value="ECO:0007669"/>
    <property type="project" value="TreeGrafter"/>
</dbReference>
<dbReference type="GO" id="GO:0006096">
    <property type="term" value="P:glycolytic process"/>
    <property type="evidence" value="ECO:0007669"/>
    <property type="project" value="UniProtKB-UniPathway"/>
</dbReference>
<evidence type="ECO:0000256" key="1">
    <source>
        <dbReference type="ARBA" id="ARBA00007422"/>
    </source>
</evidence>
<reference evidence="4 5" key="1">
    <citation type="submission" date="2018-06" db="EMBL/GenBank/DDBJ databases">
        <authorList>
            <consortium name="Pathogen Informatics"/>
            <person name="Doyle S."/>
        </authorList>
    </citation>
    <scope>NUCLEOTIDE SEQUENCE [LARGE SCALE GENOMIC DNA]</scope>
    <source>
        <strain evidence="4 5">NCTC13102</strain>
    </source>
</reference>
<evidence type="ECO:0000313" key="5">
    <source>
        <dbReference type="Proteomes" id="UP000250166"/>
    </source>
</evidence>
<dbReference type="EC" id="5.3.1.1" evidence="3"/>
<comment type="pathway">
    <text evidence="3">Carbohydrate degradation; glycolysis; D-glyceraldehyde 3-phosphate from glycerone phosphate: step 1/1.</text>
</comment>
<dbReference type="UniPathway" id="UPA00109">
    <property type="reaction ID" value="UER00189"/>
</dbReference>
<dbReference type="Proteomes" id="UP000250166">
    <property type="component" value="Unassembled WGS sequence"/>
</dbReference>
<comment type="subunit">
    <text evidence="3">Homodimer.</text>
</comment>
<dbReference type="UniPathway" id="UPA00138"/>
<name>A0A2X3DN50_9HELI</name>
<dbReference type="PANTHER" id="PTHR21139:SF42">
    <property type="entry name" value="TRIOSEPHOSPHATE ISOMERASE"/>
    <property type="match status" value="1"/>
</dbReference>
<evidence type="ECO:0000256" key="3">
    <source>
        <dbReference type="RuleBase" id="RU363013"/>
    </source>
</evidence>
<accession>A0A2X3DN50</accession>
<gene>
    <name evidence="4" type="primary">tpiA</name>
    <name evidence="4" type="ORF">NCTC13102_01945</name>
</gene>
<dbReference type="GO" id="GO:0004807">
    <property type="term" value="F:triose-phosphate isomerase activity"/>
    <property type="evidence" value="ECO:0007669"/>
    <property type="project" value="UniProtKB-EC"/>
</dbReference>
<dbReference type="NCBIfam" id="NF000728">
    <property type="entry name" value="PRK00042.3-2"/>
    <property type="match status" value="1"/>
</dbReference>
<comment type="catalytic activity">
    <reaction evidence="3">
        <text>D-glyceraldehyde 3-phosphate = dihydroxyacetone phosphate</text>
        <dbReference type="Rhea" id="RHEA:18585"/>
        <dbReference type="ChEBI" id="CHEBI:57642"/>
        <dbReference type="ChEBI" id="CHEBI:59776"/>
        <dbReference type="EC" id="5.3.1.1"/>
    </reaction>
</comment>
<dbReference type="PROSITE" id="PS51440">
    <property type="entry name" value="TIM_2"/>
    <property type="match status" value="1"/>
</dbReference>
<dbReference type="GO" id="GO:0019563">
    <property type="term" value="P:glycerol catabolic process"/>
    <property type="evidence" value="ECO:0007669"/>
    <property type="project" value="TreeGrafter"/>
</dbReference>
<dbReference type="PANTHER" id="PTHR21139">
    <property type="entry name" value="TRIOSEPHOSPHATE ISOMERASE"/>
    <property type="match status" value="1"/>
</dbReference>
<dbReference type="InterPro" id="IPR000652">
    <property type="entry name" value="Triosephosphate_isomerase"/>
</dbReference>
<dbReference type="SUPFAM" id="SSF51351">
    <property type="entry name" value="Triosephosphate isomerase (TIM)"/>
    <property type="match status" value="1"/>
</dbReference>
<protein>
    <recommendedName>
        <fullName evidence="3">Triosephosphate isomerase</fullName>
        <ecNumber evidence="3">5.3.1.1</ecNumber>
    </recommendedName>
</protein>
<proteinExistence type="inferred from homology"/>
<dbReference type="InterPro" id="IPR013785">
    <property type="entry name" value="Aldolase_TIM"/>
</dbReference>
<dbReference type="GO" id="GO:0046166">
    <property type="term" value="P:glyceraldehyde-3-phosphate biosynthetic process"/>
    <property type="evidence" value="ECO:0007669"/>
    <property type="project" value="TreeGrafter"/>
</dbReference>
<keyword evidence="3" id="KW-0312">Gluconeogenesis</keyword>
<comment type="pathway">
    <text evidence="3">Carbohydrate biosynthesis; gluconeogenesis.</text>
</comment>
<organism evidence="4 5">
    <name type="scientific">Helicobacter fennelliae</name>
    <dbReference type="NCBI Taxonomy" id="215"/>
    <lineage>
        <taxon>Bacteria</taxon>
        <taxon>Pseudomonadati</taxon>
        <taxon>Campylobacterota</taxon>
        <taxon>Epsilonproteobacteria</taxon>
        <taxon>Campylobacterales</taxon>
        <taxon>Helicobacteraceae</taxon>
        <taxon>Helicobacter</taxon>
    </lineage>
</organism>
<dbReference type="InterPro" id="IPR035990">
    <property type="entry name" value="TIM_sf"/>
</dbReference>